<evidence type="ECO:0008006" key="4">
    <source>
        <dbReference type="Google" id="ProtNLM"/>
    </source>
</evidence>
<dbReference type="RefSeq" id="WP_123151792.1">
    <property type="nucleotide sequence ID" value="NZ_FUIG01000093.1"/>
</dbReference>
<organism evidence="2 3">
    <name type="scientific">Mesorhizobium delmotii</name>
    <dbReference type="NCBI Taxonomy" id="1631247"/>
    <lineage>
        <taxon>Bacteria</taxon>
        <taxon>Pseudomonadati</taxon>
        <taxon>Pseudomonadota</taxon>
        <taxon>Alphaproteobacteria</taxon>
        <taxon>Hyphomicrobiales</taxon>
        <taxon>Phyllobacteriaceae</taxon>
        <taxon>Mesorhizobium</taxon>
    </lineage>
</organism>
<dbReference type="CDD" id="cd05400">
    <property type="entry name" value="NT_2-5OAS_ClassI-CCAase"/>
    <property type="match status" value="1"/>
</dbReference>
<accession>A0A2P9AWN3</accession>
<proteinExistence type="predicted"/>
<evidence type="ECO:0000256" key="1">
    <source>
        <dbReference type="ARBA" id="ARBA00023118"/>
    </source>
</evidence>
<dbReference type="GO" id="GO:0016779">
    <property type="term" value="F:nucleotidyltransferase activity"/>
    <property type="evidence" value="ECO:0007669"/>
    <property type="project" value="InterPro"/>
</dbReference>
<evidence type="ECO:0000313" key="3">
    <source>
        <dbReference type="Proteomes" id="UP000245698"/>
    </source>
</evidence>
<dbReference type="InterPro" id="IPR006116">
    <property type="entry name" value="NT_2-5OAS_ClassI-CCAase"/>
</dbReference>
<dbReference type="Pfam" id="PF18144">
    <property type="entry name" value="SMODS"/>
    <property type="match status" value="1"/>
</dbReference>
<keyword evidence="1" id="KW-0051">Antiviral defense</keyword>
<protein>
    <recommendedName>
        <fullName evidence="4">Nucleotidyltransferase</fullName>
    </recommendedName>
</protein>
<sequence length="398" mass="44451">MFHDQRLIMRDGMLIGALERMCATLEISPSQAALAKERYDGVGGWLAESEDPLLKAMGIFLQGSTAIGTTVKPIGSNEHDVDLVAHAPGLGNWIEPVALKKAIGDRLKANGHYKALLVEMARCWRLVYANEFHMDITPSIPNRNCNMGGELVADRALKIWKPSNPKGYKALFLERVKLAPRFRVTKSFHAEDRARADIEPYPEQVYFKGLLQRLVQILKRHRDVFIAVNEIDLSMSPISVLVTTLASQSYEYCVKTFTYDTELDLLFDVIRHMPDFVEVRGVNGRMQWFVWNETTKGENFAEKWNGDPKRAEIFFTWHSRALSDISRLKDVEGIDGLKRQLGDAFGSGPAKAVVDSITEDISVSRRSGTLGVAPRIGLVTGVTAAGVTPVRANTFFGR</sequence>
<dbReference type="GO" id="GO:0051607">
    <property type="term" value="P:defense response to virus"/>
    <property type="evidence" value="ECO:0007669"/>
    <property type="project" value="UniProtKB-KW"/>
</dbReference>
<dbReference type="EMBL" id="FUIG01000093">
    <property type="protein sequence ID" value="SJM35584.1"/>
    <property type="molecule type" value="Genomic_DNA"/>
</dbReference>
<dbReference type="AlphaFoldDB" id="A0A2P9AWN3"/>
<keyword evidence="3" id="KW-1185">Reference proteome</keyword>
<reference evidence="3" key="1">
    <citation type="submission" date="2016-12" db="EMBL/GenBank/DDBJ databases">
        <authorList>
            <person name="Brunel B."/>
        </authorList>
    </citation>
    <scope>NUCLEOTIDE SEQUENCE [LARGE SCALE GENOMIC DNA]</scope>
</reference>
<evidence type="ECO:0000313" key="2">
    <source>
        <dbReference type="EMBL" id="SJM35584.1"/>
    </source>
</evidence>
<dbReference type="Proteomes" id="UP000245698">
    <property type="component" value="Unassembled WGS sequence"/>
</dbReference>
<gene>
    <name evidence="2" type="ORF">BQ8482_800007</name>
</gene>
<name>A0A2P9AWN3_9HYPH</name>